<gene>
    <name evidence="13" type="ORF">TKK_011322</name>
</gene>
<dbReference type="EMBL" id="JBJJXI010000092">
    <property type="protein sequence ID" value="KAL3394301.1"/>
    <property type="molecule type" value="Genomic_DNA"/>
</dbReference>
<keyword evidence="8" id="KW-0808">Transferase</keyword>
<feature type="domain" description="Integrase catalytic" evidence="12">
    <location>
        <begin position="92"/>
        <end position="269"/>
    </location>
</feature>
<comment type="caution">
    <text evidence="13">The sequence shown here is derived from an EMBL/GenBank/DDBJ whole genome shotgun (WGS) entry which is preliminary data.</text>
</comment>
<dbReference type="SUPFAM" id="SSF53098">
    <property type="entry name" value="Ribonuclease H-like"/>
    <property type="match status" value="1"/>
</dbReference>
<dbReference type="GO" id="GO:0003887">
    <property type="term" value="F:DNA-directed DNA polymerase activity"/>
    <property type="evidence" value="ECO:0007669"/>
    <property type="project" value="UniProtKB-KW"/>
</dbReference>
<keyword evidence="5" id="KW-0460">Magnesium</keyword>
<protein>
    <recommendedName>
        <fullName evidence="12">Integrase catalytic domain-containing protein</fullName>
    </recommendedName>
</protein>
<dbReference type="GO" id="GO:0046872">
    <property type="term" value="F:metal ion binding"/>
    <property type="evidence" value="ECO:0007669"/>
    <property type="project" value="UniProtKB-KW"/>
</dbReference>
<keyword evidence="10" id="KW-0511">Multifunctional enzyme</keyword>
<evidence type="ECO:0000313" key="14">
    <source>
        <dbReference type="Proteomes" id="UP001627154"/>
    </source>
</evidence>
<sequence length="870" mass="100788">MPKTTSQSDLLFKNRRLNALFPRLIKVQMPHSEIHPPLNDKHTALVLESLENWHQKFVHQNWNRVKEVLKSFNLKFENSKDFFCGACALGKAHRLPFTKSVSKTSYIGELVHADVCGPMQTKSMNGSRFFLLLKDDYLHFRSVYFLNLKSDAKRCIKDFVLKSEKHCPNGIKTIRTDNGLEFVCKEVQELLSEHGITHERTVVHTPEQNGSTERENRTFFEAASTVLQSSDFPVNFWAEAIKTATYVLNRTSTSSVKGKTPFELWYNKKPNLKDLHIFGQEVYSHIPKIQRKKWDAKAKRGFFIIYEDNTKGYRIWHPDTGKIEIARDVIFEEPSDTNVVVSTDNSYTPPQPYKDRLRDPSLRKQPKRYGSSSLFEEALVAVRYELINYKDAMSCQNEQKWKKAMQDEMDSLKKNQVWELVNPPVNSKIIGCRWVYKIKNDAAGKSMRYKARLVAKGYNQEQGIDYQETFSPVVRYESIRLLLSLAAKESLIINQFDIKTVYLNGQIEEEIYMDQPLGSNDGTTQVCKLQRSLYGLKQSSRCWNDRFTNFLRLNNLKSSVADPCIFTCNDKEKRIVVAIFIDDGLLLTKDRKESTSLLVQLKKEFEVTECTSRLFLGMQIGHQEDGAITFQQTAYATKILDRFRMQDANPVEIPADPHSDFCVDMHTNQEISKAPYHEAVGSLLYLSNGTRPDITIAVNRASRYLENTTKLHCNAVKHIFKYIKGTLEYGLIFKKENTNTLEVYSDADYAGELETRKSTSDWLVKYGQDTIPWNSQRQSTKIVSGSQYTGENQFQTLCGQQKRNMLNKNPIFYKRTKHIDINYHFVCLKYEEMMFELEYINTKDQQADILTKALHYPAFECHRLKICAKV</sequence>
<dbReference type="SUPFAM" id="SSF56672">
    <property type="entry name" value="DNA/RNA polymerases"/>
    <property type="match status" value="1"/>
</dbReference>
<keyword evidence="7" id="KW-0695">RNA-directed DNA polymerase</keyword>
<evidence type="ECO:0000256" key="5">
    <source>
        <dbReference type="ARBA" id="ARBA00022842"/>
    </source>
</evidence>
<dbReference type="Pfam" id="PF07727">
    <property type="entry name" value="RVT_2"/>
    <property type="match status" value="1"/>
</dbReference>
<evidence type="ECO:0000256" key="7">
    <source>
        <dbReference type="ARBA" id="ARBA00022918"/>
    </source>
</evidence>
<dbReference type="InterPro" id="IPR001584">
    <property type="entry name" value="Integrase_cat-core"/>
</dbReference>
<keyword evidence="2" id="KW-0479">Metal-binding</keyword>
<dbReference type="GO" id="GO:0006310">
    <property type="term" value="P:DNA recombination"/>
    <property type="evidence" value="ECO:0007669"/>
    <property type="project" value="UniProtKB-KW"/>
</dbReference>
<dbReference type="InterPro" id="IPR057670">
    <property type="entry name" value="SH3_retrovirus"/>
</dbReference>
<accession>A0ABD2WNX5</accession>
<dbReference type="PANTHER" id="PTHR42648">
    <property type="entry name" value="TRANSPOSASE, PUTATIVE-RELATED"/>
    <property type="match status" value="1"/>
</dbReference>
<keyword evidence="4" id="KW-0378">Hydrolase</keyword>
<evidence type="ECO:0000256" key="3">
    <source>
        <dbReference type="ARBA" id="ARBA00022759"/>
    </source>
</evidence>
<keyword evidence="14" id="KW-1185">Reference proteome</keyword>
<keyword evidence="8" id="KW-0548">Nucleotidyltransferase</keyword>
<evidence type="ECO:0000256" key="8">
    <source>
        <dbReference type="ARBA" id="ARBA00022932"/>
    </source>
</evidence>
<feature type="compositionally biased region" description="Basic and acidic residues" evidence="11">
    <location>
        <begin position="353"/>
        <end position="362"/>
    </location>
</feature>
<dbReference type="Proteomes" id="UP001627154">
    <property type="component" value="Unassembled WGS sequence"/>
</dbReference>
<dbReference type="InterPro" id="IPR012337">
    <property type="entry name" value="RNaseH-like_sf"/>
</dbReference>
<keyword evidence="9" id="KW-0233">DNA recombination</keyword>
<evidence type="ECO:0000313" key="13">
    <source>
        <dbReference type="EMBL" id="KAL3394301.1"/>
    </source>
</evidence>
<dbReference type="AlphaFoldDB" id="A0ABD2WNX5"/>
<evidence type="ECO:0000256" key="10">
    <source>
        <dbReference type="ARBA" id="ARBA00023268"/>
    </source>
</evidence>
<dbReference type="Pfam" id="PF25597">
    <property type="entry name" value="SH3_retrovirus"/>
    <property type="match status" value="1"/>
</dbReference>
<dbReference type="GO" id="GO:0015074">
    <property type="term" value="P:DNA integration"/>
    <property type="evidence" value="ECO:0007669"/>
    <property type="project" value="UniProtKB-KW"/>
</dbReference>
<name>A0ABD2WNX5_9HYME</name>
<evidence type="ECO:0000256" key="1">
    <source>
        <dbReference type="ARBA" id="ARBA00022722"/>
    </source>
</evidence>
<dbReference type="InterPro" id="IPR036397">
    <property type="entry name" value="RNaseH_sf"/>
</dbReference>
<dbReference type="PANTHER" id="PTHR42648:SF11">
    <property type="entry name" value="TRANSPOSON TY4-P GAG-POL POLYPROTEIN"/>
    <property type="match status" value="1"/>
</dbReference>
<dbReference type="InterPro" id="IPR043502">
    <property type="entry name" value="DNA/RNA_pol_sf"/>
</dbReference>
<evidence type="ECO:0000256" key="2">
    <source>
        <dbReference type="ARBA" id="ARBA00022723"/>
    </source>
</evidence>
<dbReference type="GO" id="GO:0003964">
    <property type="term" value="F:RNA-directed DNA polymerase activity"/>
    <property type="evidence" value="ECO:0007669"/>
    <property type="project" value="UniProtKB-KW"/>
</dbReference>
<dbReference type="GO" id="GO:0042575">
    <property type="term" value="C:DNA polymerase complex"/>
    <property type="evidence" value="ECO:0007669"/>
    <property type="project" value="UniProtKB-ARBA"/>
</dbReference>
<dbReference type="Gene3D" id="3.30.420.10">
    <property type="entry name" value="Ribonuclease H-like superfamily/Ribonuclease H"/>
    <property type="match status" value="1"/>
</dbReference>
<keyword evidence="3" id="KW-0255">Endonuclease</keyword>
<proteinExistence type="predicted"/>
<reference evidence="13 14" key="1">
    <citation type="journal article" date="2024" name="bioRxiv">
        <title>A reference genome for Trichogramma kaykai: A tiny desert-dwelling parasitoid wasp with competing sex-ratio distorters.</title>
        <authorList>
            <person name="Culotta J."/>
            <person name="Lindsey A.R."/>
        </authorList>
    </citation>
    <scope>NUCLEOTIDE SEQUENCE [LARGE SCALE GENOMIC DNA]</scope>
    <source>
        <strain evidence="13 14">KSX58</strain>
    </source>
</reference>
<dbReference type="PROSITE" id="PS50994">
    <property type="entry name" value="INTEGRASE"/>
    <property type="match status" value="1"/>
</dbReference>
<keyword evidence="6" id="KW-0229">DNA integration</keyword>
<keyword evidence="1" id="KW-0540">Nuclease</keyword>
<organism evidence="13 14">
    <name type="scientific">Trichogramma kaykai</name>
    <dbReference type="NCBI Taxonomy" id="54128"/>
    <lineage>
        <taxon>Eukaryota</taxon>
        <taxon>Metazoa</taxon>
        <taxon>Ecdysozoa</taxon>
        <taxon>Arthropoda</taxon>
        <taxon>Hexapoda</taxon>
        <taxon>Insecta</taxon>
        <taxon>Pterygota</taxon>
        <taxon>Neoptera</taxon>
        <taxon>Endopterygota</taxon>
        <taxon>Hymenoptera</taxon>
        <taxon>Apocrita</taxon>
        <taxon>Proctotrupomorpha</taxon>
        <taxon>Chalcidoidea</taxon>
        <taxon>Trichogrammatidae</taxon>
        <taxon>Trichogramma</taxon>
    </lineage>
</organism>
<dbReference type="GO" id="GO:0004519">
    <property type="term" value="F:endonuclease activity"/>
    <property type="evidence" value="ECO:0007669"/>
    <property type="project" value="UniProtKB-KW"/>
</dbReference>
<evidence type="ECO:0000256" key="6">
    <source>
        <dbReference type="ARBA" id="ARBA00022908"/>
    </source>
</evidence>
<evidence type="ECO:0000256" key="11">
    <source>
        <dbReference type="SAM" id="MobiDB-lite"/>
    </source>
</evidence>
<dbReference type="InterPro" id="IPR013103">
    <property type="entry name" value="RVT_2"/>
</dbReference>
<dbReference type="GO" id="GO:0016787">
    <property type="term" value="F:hydrolase activity"/>
    <property type="evidence" value="ECO:0007669"/>
    <property type="project" value="UniProtKB-KW"/>
</dbReference>
<evidence type="ECO:0000256" key="4">
    <source>
        <dbReference type="ARBA" id="ARBA00022801"/>
    </source>
</evidence>
<evidence type="ECO:0000259" key="12">
    <source>
        <dbReference type="PROSITE" id="PS50994"/>
    </source>
</evidence>
<dbReference type="CDD" id="cd09272">
    <property type="entry name" value="RNase_HI_RT_Ty1"/>
    <property type="match status" value="1"/>
</dbReference>
<feature type="region of interest" description="Disordered" evidence="11">
    <location>
        <begin position="341"/>
        <end position="368"/>
    </location>
</feature>
<keyword evidence="8" id="KW-0239">DNA-directed DNA polymerase</keyword>
<dbReference type="InterPro" id="IPR039537">
    <property type="entry name" value="Retrotran_Ty1/copia-like"/>
</dbReference>
<evidence type="ECO:0000256" key="9">
    <source>
        <dbReference type="ARBA" id="ARBA00023172"/>
    </source>
</evidence>